<evidence type="ECO:0000259" key="14">
    <source>
        <dbReference type="Pfam" id="PF08267"/>
    </source>
</evidence>
<dbReference type="NCBIfam" id="NF003556">
    <property type="entry name" value="PRK05222.1"/>
    <property type="match status" value="1"/>
</dbReference>
<evidence type="ECO:0000313" key="15">
    <source>
        <dbReference type="EMBL" id="MPV38760.1"/>
    </source>
</evidence>
<comment type="similarity">
    <text evidence="4">Belongs to the vitamin-B12 independent methionine synthase family.</text>
</comment>
<evidence type="ECO:0000256" key="3">
    <source>
        <dbReference type="ARBA" id="ARBA00004681"/>
    </source>
</evidence>
<protein>
    <recommendedName>
        <fullName evidence="5">5-methyltetrahydropteroyltriglutamate--homocysteine S-methyltransferase</fullName>
        <ecNumber evidence="5">2.1.1.14</ecNumber>
    </recommendedName>
</protein>
<dbReference type="GO" id="GO:0009086">
    <property type="term" value="P:methionine biosynthetic process"/>
    <property type="evidence" value="ECO:0007669"/>
    <property type="project" value="UniProtKB-KW"/>
</dbReference>
<comment type="cofactor">
    <cofactor evidence="1">
        <name>Zn(2+)</name>
        <dbReference type="ChEBI" id="CHEBI:29105"/>
    </cofactor>
</comment>
<dbReference type="UniPathway" id="UPA00051">
    <property type="reaction ID" value="UER00082"/>
</dbReference>
<comment type="caution">
    <text evidence="15">The sequence shown here is derived from an EMBL/GenBank/DDBJ whole genome shotgun (WGS) entry which is preliminary data.</text>
</comment>
<keyword evidence="8 15" id="KW-0808">Transferase</keyword>
<keyword evidence="10" id="KW-0677">Repeat</keyword>
<dbReference type="GO" id="GO:0032259">
    <property type="term" value="P:methylation"/>
    <property type="evidence" value="ECO:0007669"/>
    <property type="project" value="UniProtKB-KW"/>
</dbReference>
<dbReference type="OrthoDB" id="244285at2"/>
<evidence type="ECO:0000256" key="4">
    <source>
        <dbReference type="ARBA" id="ARBA00009553"/>
    </source>
</evidence>
<name>A0A6N7EL09_9MICO</name>
<dbReference type="PANTHER" id="PTHR30519">
    <property type="entry name" value="5-METHYLTETRAHYDROPTEROYLTRIGLUTAMATE--HOMOCYSTEINE METHYLTRANSFERASE"/>
    <property type="match status" value="1"/>
</dbReference>
<organism evidence="15 16">
    <name type="scientific">Georgenia subflava</name>
    <dbReference type="NCBI Taxonomy" id="1622177"/>
    <lineage>
        <taxon>Bacteria</taxon>
        <taxon>Bacillati</taxon>
        <taxon>Actinomycetota</taxon>
        <taxon>Actinomycetes</taxon>
        <taxon>Micrococcales</taxon>
        <taxon>Bogoriellaceae</taxon>
        <taxon>Georgenia</taxon>
    </lineage>
</organism>
<keyword evidence="7" id="KW-0028">Amino-acid biosynthesis</keyword>
<dbReference type="Pfam" id="PF01717">
    <property type="entry name" value="Meth_synt_2"/>
    <property type="match status" value="1"/>
</dbReference>
<comment type="function">
    <text evidence="2">Catalyzes the transfer of a methyl group from 5-methyltetrahydrofolate to homocysteine resulting in methionine formation.</text>
</comment>
<keyword evidence="9" id="KW-0479">Metal-binding</keyword>
<feature type="domain" description="Cobalamin-independent methionine synthase MetE C-terminal/archaeal" evidence="13">
    <location>
        <begin position="452"/>
        <end position="545"/>
    </location>
</feature>
<evidence type="ECO:0000256" key="11">
    <source>
        <dbReference type="ARBA" id="ARBA00022833"/>
    </source>
</evidence>
<evidence type="ECO:0000256" key="5">
    <source>
        <dbReference type="ARBA" id="ARBA00012034"/>
    </source>
</evidence>
<sequence>MTDSTAPALPAATILGYPRNGPDRELKKALEAYWAGRAEPDRLDDELRALRRRTRRHLAALGLSADGAVPAAFSAYDPVLDVATMLGAVPERFAGLVAADGSVDLPGYFALARGAGEKAPLEMTKWFDSNYHYLVPEIGPDTTIRYVDDRMVREFREGLDEGSTTRPVLVGPVTFLLLSKAAVGAPKGFRPMDRLEDVVGAYAHLLSELGAAGAPWVQIDEPALVADTWDASREEVLAATDYAYDVLSWQLARSRRPAILLTAPYGSVGDALPVLAASSVEAVGLDLVRGEMPSADVLATLAGKTVAAGVVDGRNIWRTDLERALDLLERLRDAVGPDGRVCVSTSTSLQHVPHDVEREVHLSLELRGWLAFADQKVGEVLLLADGLERGRGAIAAELAEAADARAARLAHPGVHRPQTRAELAGLDETAFDREPYARRAVTQQEELGLPVLPTTTIGSFPQTSEIRRVRAAHRRGELDDAAYEAAMRAEIEKVVRLQEELGLDVLVHGEPERNDMVQYFAELLDGFAVTQHGWVQSYGSRCTRPS</sequence>
<evidence type="ECO:0000256" key="9">
    <source>
        <dbReference type="ARBA" id="ARBA00022723"/>
    </source>
</evidence>
<dbReference type="InterPro" id="IPR038071">
    <property type="entry name" value="UROD/MetE-like_sf"/>
</dbReference>
<evidence type="ECO:0000259" key="13">
    <source>
        <dbReference type="Pfam" id="PF01717"/>
    </source>
</evidence>
<gene>
    <name evidence="15" type="primary">metE</name>
    <name evidence="15" type="ORF">GB881_17235</name>
</gene>
<evidence type="ECO:0000256" key="7">
    <source>
        <dbReference type="ARBA" id="ARBA00022605"/>
    </source>
</evidence>
<evidence type="ECO:0000256" key="12">
    <source>
        <dbReference type="ARBA" id="ARBA00023167"/>
    </source>
</evidence>
<evidence type="ECO:0000256" key="8">
    <source>
        <dbReference type="ARBA" id="ARBA00022679"/>
    </source>
</evidence>
<keyword evidence="16" id="KW-1185">Reference proteome</keyword>
<dbReference type="GO" id="GO:0008270">
    <property type="term" value="F:zinc ion binding"/>
    <property type="evidence" value="ECO:0007669"/>
    <property type="project" value="InterPro"/>
</dbReference>
<dbReference type="RefSeq" id="WP_152816401.1">
    <property type="nucleotide sequence ID" value="NZ_WHPC01000108.1"/>
</dbReference>
<dbReference type="GO" id="GO:0003871">
    <property type="term" value="F:5-methyltetrahydropteroyltriglutamate-homocysteine S-methyltransferase activity"/>
    <property type="evidence" value="ECO:0007669"/>
    <property type="project" value="UniProtKB-EC"/>
</dbReference>
<proteinExistence type="inferred from homology"/>
<dbReference type="InterPro" id="IPR002629">
    <property type="entry name" value="Met_Synth_C/arc"/>
</dbReference>
<evidence type="ECO:0000256" key="10">
    <source>
        <dbReference type="ARBA" id="ARBA00022737"/>
    </source>
</evidence>
<reference evidence="15 16" key="1">
    <citation type="submission" date="2019-10" db="EMBL/GenBank/DDBJ databases">
        <title>Georgenia wutianyii sp. nov. and Georgenia yuyongxinii sp. nov. isolated from plateau pika (Ochotona curzoniae) in the Qinghai-Tibet plateau of China.</title>
        <authorList>
            <person name="Tian Z."/>
        </authorList>
    </citation>
    <scope>NUCLEOTIDE SEQUENCE [LARGE SCALE GENOMIC DNA]</scope>
    <source>
        <strain evidence="15 16">JCM 19765</strain>
    </source>
</reference>
<feature type="domain" description="Cobalamin-independent methionine synthase MetE N-terminal" evidence="14">
    <location>
        <begin position="12"/>
        <end position="334"/>
    </location>
</feature>
<keyword evidence="11" id="KW-0862">Zinc</keyword>
<dbReference type="Gene3D" id="3.20.20.210">
    <property type="match status" value="2"/>
</dbReference>
<feature type="non-terminal residue" evidence="15">
    <location>
        <position position="546"/>
    </location>
</feature>
<evidence type="ECO:0000256" key="2">
    <source>
        <dbReference type="ARBA" id="ARBA00002777"/>
    </source>
</evidence>
<evidence type="ECO:0000256" key="1">
    <source>
        <dbReference type="ARBA" id="ARBA00001947"/>
    </source>
</evidence>
<dbReference type="Pfam" id="PF08267">
    <property type="entry name" value="Meth_synt_1"/>
    <property type="match status" value="1"/>
</dbReference>
<keyword evidence="6 15" id="KW-0489">Methyltransferase</keyword>
<dbReference type="EMBL" id="WHPC01000108">
    <property type="protein sequence ID" value="MPV38760.1"/>
    <property type="molecule type" value="Genomic_DNA"/>
</dbReference>
<dbReference type="SUPFAM" id="SSF51726">
    <property type="entry name" value="UROD/MetE-like"/>
    <property type="match status" value="2"/>
</dbReference>
<dbReference type="CDD" id="cd03312">
    <property type="entry name" value="CIMS_N_terminal_like"/>
    <property type="match status" value="1"/>
</dbReference>
<dbReference type="EC" id="2.1.1.14" evidence="5"/>
<accession>A0A6N7EL09</accession>
<evidence type="ECO:0000313" key="16">
    <source>
        <dbReference type="Proteomes" id="UP000437709"/>
    </source>
</evidence>
<comment type="pathway">
    <text evidence="3">Amino-acid biosynthesis; L-methionine biosynthesis via de novo pathway; L-methionine from L-homocysteine (MetE route): step 1/1.</text>
</comment>
<dbReference type="Proteomes" id="UP000437709">
    <property type="component" value="Unassembled WGS sequence"/>
</dbReference>
<dbReference type="AlphaFoldDB" id="A0A6N7EL09"/>
<dbReference type="InterPro" id="IPR013215">
    <property type="entry name" value="Cbl-indep_Met_Synth_N"/>
</dbReference>
<evidence type="ECO:0000256" key="6">
    <source>
        <dbReference type="ARBA" id="ARBA00022603"/>
    </source>
</evidence>
<keyword evidence="12" id="KW-0486">Methionine biosynthesis</keyword>